<feature type="chain" id="PRO_5014727506" evidence="1">
    <location>
        <begin position="19"/>
        <end position="121"/>
    </location>
</feature>
<proteinExistence type="predicted"/>
<protein>
    <submittedName>
        <fullName evidence="2">Putative secreted protein</fullName>
    </submittedName>
</protein>
<evidence type="ECO:0000313" key="2">
    <source>
        <dbReference type="EMBL" id="MBW61201.1"/>
    </source>
</evidence>
<keyword evidence="1" id="KW-0732">Signal</keyword>
<dbReference type="AlphaFoldDB" id="A0A2M4C7T4"/>
<organism evidence="2">
    <name type="scientific">Anopheles marajoara</name>
    <dbReference type="NCBI Taxonomy" id="58244"/>
    <lineage>
        <taxon>Eukaryota</taxon>
        <taxon>Metazoa</taxon>
        <taxon>Ecdysozoa</taxon>
        <taxon>Arthropoda</taxon>
        <taxon>Hexapoda</taxon>
        <taxon>Insecta</taxon>
        <taxon>Pterygota</taxon>
        <taxon>Neoptera</taxon>
        <taxon>Endopterygota</taxon>
        <taxon>Diptera</taxon>
        <taxon>Nematocera</taxon>
        <taxon>Culicoidea</taxon>
        <taxon>Culicidae</taxon>
        <taxon>Anophelinae</taxon>
        <taxon>Anopheles</taxon>
    </lineage>
</organism>
<accession>A0A2M4C7T4</accession>
<evidence type="ECO:0000256" key="1">
    <source>
        <dbReference type="SAM" id="SignalP"/>
    </source>
</evidence>
<name>A0A2M4C7T4_9DIPT</name>
<feature type="signal peptide" evidence="1">
    <location>
        <begin position="1"/>
        <end position="18"/>
    </location>
</feature>
<reference evidence="2" key="1">
    <citation type="submission" date="2018-01" db="EMBL/GenBank/DDBJ databases">
        <title>An insight into the sialome of Amazonian anophelines.</title>
        <authorList>
            <person name="Ribeiro J.M."/>
            <person name="Scarpassa V."/>
            <person name="Calvo E."/>
        </authorList>
    </citation>
    <scope>NUCLEOTIDE SEQUENCE</scope>
    <source>
        <tissue evidence="2">Salivary glands</tissue>
    </source>
</reference>
<dbReference type="EMBL" id="GGFJ01012060">
    <property type="protein sequence ID" value="MBW61201.1"/>
    <property type="molecule type" value="Transcribed_RNA"/>
</dbReference>
<sequence length="121" mass="13744">MHMLPALTILILERSVLCKPWPKLASFDELVLLLVERLLGQTIVIILIRVRLDDYGTKRGSEEIALLCAVADRSCCSRFLLKLNNSLAGGLATFIHLHHRTLERPENLKCLVQQLVRYVRG</sequence>